<dbReference type="OMA" id="FLYDIWW"/>
<dbReference type="MEROPS" id="A22.A15"/>
<evidence type="ECO:0000256" key="6">
    <source>
        <dbReference type="ARBA" id="ARBA00022989"/>
    </source>
</evidence>
<evidence type="ECO:0000256" key="8">
    <source>
        <dbReference type="SAM" id="Phobius"/>
    </source>
</evidence>
<evidence type="ECO:0000256" key="7">
    <source>
        <dbReference type="ARBA" id="ARBA00023136"/>
    </source>
</evidence>
<dbReference type="OrthoDB" id="29661at2759"/>
<feature type="transmembrane region" description="Helical" evidence="8">
    <location>
        <begin position="190"/>
        <end position="217"/>
    </location>
</feature>
<dbReference type="GeneID" id="9682255"/>
<organism evidence="11">
    <name type="scientific">Micromonas pusilla (strain CCMP1545)</name>
    <name type="common">Picoplanktonic green alga</name>
    <dbReference type="NCBI Taxonomy" id="564608"/>
    <lineage>
        <taxon>Eukaryota</taxon>
        <taxon>Viridiplantae</taxon>
        <taxon>Chlorophyta</taxon>
        <taxon>Mamiellophyceae</taxon>
        <taxon>Mamiellales</taxon>
        <taxon>Mamiellaceae</taxon>
        <taxon>Micromonas</taxon>
    </lineage>
</organism>
<feature type="chain" id="PRO_5002910528" evidence="9">
    <location>
        <begin position="18"/>
        <end position="330"/>
    </location>
</feature>
<reference evidence="10 11" key="1">
    <citation type="journal article" date="2009" name="Science">
        <title>Green evolution and dynamic adaptations revealed by genomes of the marine picoeukaryotes Micromonas.</title>
        <authorList>
            <person name="Worden A.Z."/>
            <person name="Lee J.H."/>
            <person name="Mock T."/>
            <person name="Rouze P."/>
            <person name="Simmons M.P."/>
            <person name="Aerts A.L."/>
            <person name="Allen A.E."/>
            <person name="Cuvelier M.L."/>
            <person name="Derelle E."/>
            <person name="Everett M.V."/>
            <person name="Foulon E."/>
            <person name="Grimwood J."/>
            <person name="Gundlach H."/>
            <person name="Henrissat B."/>
            <person name="Napoli C."/>
            <person name="McDonald S.M."/>
            <person name="Parker M.S."/>
            <person name="Rombauts S."/>
            <person name="Salamov A."/>
            <person name="Von Dassow P."/>
            <person name="Badger J.H."/>
            <person name="Coutinho P.M."/>
            <person name="Demir E."/>
            <person name="Dubchak I."/>
            <person name="Gentemann C."/>
            <person name="Eikrem W."/>
            <person name="Gready J.E."/>
            <person name="John U."/>
            <person name="Lanier W."/>
            <person name="Lindquist E.A."/>
            <person name="Lucas S."/>
            <person name="Mayer K.F."/>
            <person name="Moreau H."/>
            <person name="Not F."/>
            <person name="Otillar R."/>
            <person name="Panaud O."/>
            <person name="Pangilinan J."/>
            <person name="Paulsen I."/>
            <person name="Piegu B."/>
            <person name="Poliakov A."/>
            <person name="Robbens S."/>
            <person name="Schmutz J."/>
            <person name="Toulza E."/>
            <person name="Wyss T."/>
            <person name="Zelensky A."/>
            <person name="Zhou K."/>
            <person name="Armbrust E.V."/>
            <person name="Bhattacharya D."/>
            <person name="Goodenough U.W."/>
            <person name="Van de Peer Y."/>
            <person name="Grigoriev I.V."/>
        </authorList>
    </citation>
    <scope>NUCLEOTIDE SEQUENCE [LARGE SCALE GENOMIC DNA]</scope>
    <source>
        <strain evidence="10 11">CCMP1545</strain>
    </source>
</reference>
<feature type="transmembrane region" description="Helical" evidence="8">
    <location>
        <begin position="6"/>
        <end position="36"/>
    </location>
</feature>
<keyword evidence="7 8" id="KW-0472">Membrane</keyword>
<keyword evidence="6 8" id="KW-1133">Transmembrane helix</keyword>
<feature type="transmembrane region" description="Helical" evidence="8">
    <location>
        <begin position="137"/>
        <end position="158"/>
    </location>
</feature>
<keyword evidence="9" id="KW-0732">Signal</keyword>
<dbReference type="PANTHER" id="PTHR12174:SF23">
    <property type="entry name" value="MINOR HISTOCOMPATIBILITY ANTIGEN H13"/>
    <property type="match status" value="1"/>
</dbReference>
<dbReference type="InterPro" id="IPR007369">
    <property type="entry name" value="Peptidase_A22B_SPP"/>
</dbReference>
<dbReference type="GO" id="GO:0033619">
    <property type="term" value="P:membrane protein proteolysis"/>
    <property type="evidence" value="ECO:0007669"/>
    <property type="project" value="TreeGrafter"/>
</dbReference>
<evidence type="ECO:0000313" key="10">
    <source>
        <dbReference type="EMBL" id="EEH58920.1"/>
    </source>
</evidence>
<evidence type="ECO:0000256" key="2">
    <source>
        <dbReference type="ARBA" id="ARBA00006859"/>
    </source>
</evidence>
<evidence type="ECO:0000256" key="5">
    <source>
        <dbReference type="ARBA" id="ARBA00022824"/>
    </source>
</evidence>
<evidence type="ECO:0000256" key="3">
    <source>
        <dbReference type="ARBA" id="ARBA00022692"/>
    </source>
</evidence>
<sequence>FAHLALALLTVAPLFTAVNTNLNVLLTASLAVYAGAHRSVRPAASGLTEAMSKQDAMRFPIVGSCVLLGFFILFKYLPADLINKLMTGYFLLLGVAALTGALAPVLGLCMPRALAVKRLNFGTIPTIKFITDEPTRLSLTVAELVAGVVSVAFSLWYVMKKHWIANNALGLAFSLTGIEFLTLESVQIGTILLVGLFFYDIFWVFCTPVMVSVAKSFDAPIKLLFPKGFVVDAKQQFSMLGLGDIVIPGIYVALILRMDIALRAAAKKARRPKPRSYFPAVAFGYVAGLGTTILVMNVFNAAQPALLYIVPGILGGTFTRALFAGGLKEL</sequence>
<feature type="signal peptide" evidence="9">
    <location>
        <begin position="1"/>
        <end position="17"/>
    </location>
</feature>
<keyword evidence="11" id="KW-1185">Reference proteome</keyword>
<dbReference type="AlphaFoldDB" id="C1MLT0"/>
<name>C1MLT0_MICPC</name>
<dbReference type="GO" id="GO:0006465">
    <property type="term" value="P:signal peptide processing"/>
    <property type="evidence" value="ECO:0007669"/>
    <property type="project" value="TreeGrafter"/>
</dbReference>
<accession>C1MLT0</accession>
<gene>
    <name evidence="10" type="ORF">MICPUCDRAFT_4816</name>
</gene>
<feature type="transmembrane region" description="Helical" evidence="8">
    <location>
        <begin position="89"/>
        <end position="109"/>
    </location>
</feature>
<feature type="non-terminal residue" evidence="10">
    <location>
        <position position="1"/>
    </location>
</feature>
<dbReference type="KEGG" id="mpp:MICPUCDRAFT_4816"/>
<keyword evidence="3 8" id="KW-0812">Transmembrane</keyword>
<keyword evidence="5" id="KW-0256">Endoplasmic reticulum</keyword>
<feature type="transmembrane region" description="Helical" evidence="8">
    <location>
        <begin position="237"/>
        <end position="256"/>
    </location>
</feature>
<feature type="transmembrane region" description="Helical" evidence="8">
    <location>
        <begin position="57"/>
        <end position="77"/>
    </location>
</feature>
<dbReference type="SMART" id="SM00730">
    <property type="entry name" value="PSN"/>
    <property type="match status" value="1"/>
</dbReference>
<feature type="non-terminal residue" evidence="10">
    <location>
        <position position="330"/>
    </location>
</feature>
<dbReference type="EMBL" id="GG663737">
    <property type="protein sequence ID" value="EEH58920.1"/>
    <property type="molecule type" value="Genomic_DNA"/>
</dbReference>
<feature type="transmembrane region" description="Helical" evidence="8">
    <location>
        <begin position="277"/>
        <end position="299"/>
    </location>
</feature>
<dbReference type="RefSeq" id="XP_003057275.1">
    <property type="nucleotide sequence ID" value="XM_003057229.1"/>
</dbReference>
<protein>
    <submittedName>
        <fullName evidence="10">Predicted protein</fullName>
    </submittedName>
</protein>
<keyword evidence="4" id="KW-0378">Hydrolase</keyword>
<dbReference type="PANTHER" id="PTHR12174">
    <property type="entry name" value="SIGNAL PEPTIDE PEPTIDASE"/>
    <property type="match status" value="1"/>
</dbReference>
<evidence type="ECO:0000256" key="4">
    <source>
        <dbReference type="ARBA" id="ARBA00022801"/>
    </source>
</evidence>
<dbReference type="GO" id="GO:0098554">
    <property type="term" value="C:cytoplasmic side of endoplasmic reticulum membrane"/>
    <property type="evidence" value="ECO:0007669"/>
    <property type="project" value="TreeGrafter"/>
</dbReference>
<feature type="transmembrane region" description="Helical" evidence="8">
    <location>
        <begin position="305"/>
        <end position="323"/>
    </location>
</feature>
<dbReference type="Pfam" id="PF04258">
    <property type="entry name" value="Peptidase_A22B"/>
    <property type="match status" value="1"/>
</dbReference>
<proteinExistence type="inferred from homology"/>
<dbReference type="GO" id="GO:0042500">
    <property type="term" value="F:aspartic endopeptidase activity, intramembrane cleaving"/>
    <property type="evidence" value="ECO:0007669"/>
    <property type="project" value="InterPro"/>
</dbReference>
<evidence type="ECO:0000256" key="9">
    <source>
        <dbReference type="SAM" id="SignalP"/>
    </source>
</evidence>
<dbReference type="eggNOG" id="KOG2443">
    <property type="taxonomic scope" value="Eukaryota"/>
</dbReference>
<comment type="subcellular location">
    <subcellularLocation>
        <location evidence="1">Endoplasmic reticulum membrane</location>
        <topology evidence="1">Multi-pass membrane protein</topology>
    </subcellularLocation>
</comment>
<evidence type="ECO:0000256" key="1">
    <source>
        <dbReference type="ARBA" id="ARBA00004477"/>
    </source>
</evidence>
<dbReference type="GO" id="GO:0098553">
    <property type="term" value="C:lumenal side of endoplasmic reticulum membrane"/>
    <property type="evidence" value="ECO:0007669"/>
    <property type="project" value="TreeGrafter"/>
</dbReference>
<dbReference type="InterPro" id="IPR006639">
    <property type="entry name" value="Preselin/SPP"/>
</dbReference>
<dbReference type="Proteomes" id="UP000001876">
    <property type="component" value="Unassembled WGS sequence"/>
</dbReference>
<evidence type="ECO:0000313" key="11">
    <source>
        <dbReference type="Proteomes" id="UP000001876"/>
    </source>
</evidence>
<comment type="similarity">
    <text evidence="2">Belongs to the peptidase A22B family.</text>
</comment>
<feature type="transmembrane region" description="Helical" evidence="8">
    <location>
        <begin position="164"/>
        <end position="183"/>
    </location>
</feature>